<organism evidence="8 9">
    <name type="scientific">Nocardioides ginsengisegetis</name>
    <dbReference type="NCBI Taxonomy" id="661491"/>
    <lineage>
        <taxon>Bacteria</taxon>
        <taxon>Bacillati</taxon>
        <taxon>Actinomycetota</taxon>
        <taxon>Actinomycetes</taxon>
        <taxon>Propionibacteriales</taxon>
        <taxon>Nocardioidaceae</taxon>
        <taxon>Nocardioides</taxon>
    </lineage>
</organism>
<evidence type="ECO:0000256" key="4">
    <source>
        <dbReference type="ARBA" id="ARBA00022741"/>
    </source>
</evidence>
<dbReference type="InterPro" id="IPR003593">
    <property type="entry name" value="AAA+_ATPase"/>
</dbReference>
<evidence type="ECO:0000256" key="2">
    <source>
        <dbReference type="ARBA" id="ARBA00005417"/>
    </source>
</evidence>
<dbReference type="GO" id="GO:0046677">
    <property type="term" value="P:response to antibiotic"/>
    <property type="evidence" value="ECO:0007669"/>
    <property type="project" value="UniProtKB-KW"/>
</dbReference>
<dbReference type="InterPro" id="IPR017871">
    <property type="entry name" value="ABC_transporter-like_CS"/>
</dbReference>
<dbReference type="Pfam" id="PF00005">
    <property type="entry name" value="ABC_tran"/>
    <property type="match status" value="1"/>
</dbReference>
<keyword evidence="4" id="KW-0547">Nucleotide-binding</keyword>
<keyword evidence="5 8" id="KW-0067">ATP-binding</keyword>
<accession>A0A7W3J355</accession>
<keyword evidence="3" id="KW-0813">Transport</keyword>
<reference evidence="8 9" key="1">
    <citation type="submission" date="2020-07" db="EMBL/GenBank/DDBJ databases">
        <title>Sequencing the genomes of 1000 actinobacteria strains.</title>
        <authorList>
            <person name="Klenk H.-P."/>
        </authorList>
    </citation>
    <scope>NUCLEOTIDE SEQUENCE [LARGE SCALE GENOMIC DNA]</scope>
    <source>
        <strain evidence="8 9">DSM 21349</strain>
    </source>
</reference>
<dbReference type="CDD" id="cd03230">
    <property type="entry name" value="ABC_DR_subfamily_A"/>
    <property type="match status" value="1"/>
</dbReference>
<dbReference type="GO" id="GO:0016887">
    <property type="term" value="F:ATP hydrolysis activity"/>
    <property type="evidence" value="ECO:0007669"/>
    <property type="project" value="InterPro"/>
</dbReference>
<dbReference type="SUPFAM" id="SSF52540">
    <property type="entry name" value="P-loop containing nucleoside triphosphate hydrolases"/>
    <property type="match status" value="1"/>
</dbReference>
<dbReference type="PROSITE" id="PS50893">
    <property type="entry name" value="ABC_TRANSPORTER_2"/>
    <property type="match status" value="1"/>
</dbReference>
<comment type="subcellular location">
    <subcellularLocation>
        <location evidence="1">Cell membrane</location>
        <topology evidence="1">Peripheral membrane protein</topology>
    </subcellularLocation>
</comment>
<dbReference type="PANTHER" id="PTHR42711">
    <property type="entry name" value="ABC TRANSPORTER ATP-BINDING PROTEIN"/>
    <property type="match status" value="1"/>
</dbReference>
<dbReference type="PROSITE" id="PS00211">
    <property type="entry name" value="ABC_TRANSPORTER_1"/>
    <property type="match status" value="1"/>
</dbReference>
<dbReference type="AlphaFoldDB" id="A0A7W3J355"/>
<keyword evidence="6" id="KW-0046">Antibiotic resistance</keyword>
<dbReference type="SMART" id="SM00382">
    <property type="entry name" value="AAA"/>
    <property type="match status" value="1"/>
</dbReference>
<keyword evidence="9" id="KW-1185">Reference proteome</keyword>
<dbReference type="Proteomes" id="UP000580910">
    <property type="component" value="Unassembled WGS sequence"/>
</dbReference>
<sequence length="312" mass="34599">MEAAVRTNRLRKEFRGTVALEGLDLVVPAGSVFGYLGPNGAGKTTTIRLLTGLLRPTSGNAEILGLDVARRPDEVQRRLGYLPGRFVAYADLTGHDYLRYLASLRGGVEWTDVEHLAERFDLDLSRRIGQLSHGNQQKVGLVQAFMHRPELLVLDEPTSGLDPIMQAEFLTLVTEVSRGGATVFLSSHILSEVEAVADTVAILREGRLVRTATIPELRAQVVRRRDLTFTREVPVEVLRASAQVSEVRVHDRTAHLVLTGSADALVRAVAPYGVENIETHEADLTEVFLRYYTDETQGDDQREKQEEPWPVA</sequence>
<dbReference type="PANTHER" id="PTHR42711:SF5">
    <property type="entry name" value="ABC TRANSPORTER ATP-BINDING PROTEIN NATA"/>
    <property type="match status" value="1"/>
</dbReference>
<dbReference type="RefSeq" id="WP_182541105.1">
    <property type="nucleotide sequence ID" value="NZ_JACGXA010000001.1"/>
</dbReference>
<evidence type="ECO:0000259" key="7">
    <source>
        <dbReference type="PROSITE" id="PS50893"/>
    </source>
</evidence>
<evidence type="ECO:0000256" key="6">
    <source>
        <dbReference type="ARBA" id="ARBA00023251"/>
    </source>
</evidence>
<feature type="domain" description="ABC transporter" evidence="7">
    <location>
        <begin position="5"/>
        <end position="230"/>
    </location>
</feature>
<dbReference type="GO" id="GO:0005524">
    <property type="term" value="F:ATP binding"/>
    <property type="evidence" value="ECO:0007669"/>
    <property type="project" value="UniProtKB-KW"/>
</dbReference>
<evidence type="ECO:0000256" key="5">
    <source>
        <dbReference type="ARBA" id="ARBA00022840"/>
    </source>
</evidence>
<dbReference type="InterPro" id="IPR050763">
    <property type="entry name" value="ABC_transporter_ATP-binding"/>
</dbReference>
<gene>
    <name evidence="8" type="ORF">FB382_003645</name>
</gene>
<dbReference type="InterPro" id="IPR003439">
    <property type="entry name" value="ABC_transporter-like_ATP-bd"/>
</dbReference>
<protein>
    <submittedName>
        <fullName evidence="8">ABC-2 type transport system ATP-binding protein</fullName>
    </submittedName>
</protein>
<evidence type="ECO:0000313" key="9">
    <source>
        <dbReference type="Proteomes" id="UP000580910"/>
    </source>
</evidence>
<name>A0A7W3J355_9ACTN</name>
<dbReference type="EMBL" id="JACGXA010000001">
    <property type="protein sequence ID" value="MBA8805354.1"/>
    <property type="molecule type" value="Genomic_DNA"/>
</dbReference>
<proteinExistence type="inferred from homology"/>
<dbReference type="GO" id="GO:0005886">
    <property type="term" value="C:plasma membrane"/>
    <property type="evidence" value="ECO:0007669"/>
    <property type="project" value="UniProtKB-SubCell"/>
</dbReference>
<comment type="caution">
    <text evidence="8">The sequence shown here is derived from an EMBL/GenBank/DDBJ whole genome shotgun (WGS) entry which is preliminary data.</text>
</comment>
<dbReference type="Gene3D" id="3.40.50.300">
    <property type="entry name" value="P-loop containing nucleotide triphosphate hydrolases"/>
    <property type="match status" value="1"/>
</dbReference>
<evidence type="ECO:0000256" key="3">
    <source>
        <dbReference type="ARBA" id="ARBA00022448"/>
    </source>
</evidence>
<evidence type="ECO:0000313" key="8">
    <source>
        <dbReference type="EMBL" id="MBA8805354.1"/>
    </source>
</evidence>
<evidence type="ECO:0000256" key="1">
    <source>
        <dbReference type="ARBA" id="ARBA00004202"/>
    </source>
</evidence>
<comment type="similarity">
    <text evidence="2">Belongs to the ABC transporter superfamily.</text>
</comment>
<dbReference type="InterPro" id="IPR027417">
    <property type="entry name" value="P-loop_NTPase"/>
</dbReference>